<comment type="caution">
    <text evidence="3">The sequence shown here is derived from an EMBL/GenBank/DDBJ whole genome shotgun (WGS) entry which is preliminary data.</text>
</comment>
<feature type="chain" id="PRO_5045133212" evidence="1">
    <location>
        <begin position="19"/>
        <end position="389"/>
    </location>
</feature>
<name>A0ABS0CGV0_9NOCA</name>
<dbReference type="SUPFAM" id="SSF56601">
    <property type="entry name" value="beta-lactamase/transpeptidase-like"/>
    <property type="match status" value="1"/>
</dbReference>
<dbReference type="EMBL" id="JADLRE010000030">
    <property type="protein sequence ID" value="MBF6229100.1"/>
    <property type="molecule type" value="Genomic_DNA"/>
</dbReference>
<dbReference type="InterPro" id="IPR001466">
    <property type="entry name" value="Beta-lactam-related"/>
</dbReference>
<feature type="domain" description="Beta-lactamase-related" evidence="2">
    <location>
        <begin position="39"/>
        <end position="374"/>
    </location>
</feature>
<dbReference type="Proteomes" id="UP000807309">
    <property type="component" value="Unassembled WGS sequence"/>
</dbReference>
<keyword evidence="1" id="KW-0732">Signal</keyword>
<evidence type="ECO:0000256" key="1">
    <source>
        <dbReference type="SAM" id="SignalP"/>
    </source>
</evidence>
<protein>
    <submittedName>
        <fullName evidence="3">Beta-lactamase family protein</fullName>
    </submittedName>
</protein>
<dbReference type="InterPro" id="IPR012338">
    <property type="entry name" value="Beta-lactam/transpept-like"/>
</dbReference>
<reference evidence="3 4" key="1">
    <citation type="submission" date="2020-10" db="EMBL/GenBank/DDBJ databases">
        <title>Identification of Nocardia species via Next-generation sequencing and recognition of intraspecies genetic diversity.</title>
        <authorList>
            <person name="Li P."/>
            <person name="Li P."/>
            <person name="Lu B."/>
        </authorList>
    </citation>
    <scope>NUCLEOTIDE SEQUENCE [LARGE SCALE GENOMIC DNA]</scope>
    <source>
        <strain evidence="3 4">N-11</strain>
    </source>
</reference>
<sequence length="389" mass="41200">MRAGIAALVIATTAIGTAACGTTAATPANATPEASQAVQQALERAVATGLPGAAAELRDGDRSWWGRAGAGDITDGRQQRAEDRIRVGSISKAFTAFMTLRLVAEGELSLDDTVEKWLPGLVQGNGNDGGAITLRHLLNHTSGLRNFLEDQTIFDNFVGQNYLEHRFDNLGPVEIVEIAVKFPPYFAPGGGFRYSNVNHDLLGLIIEKATGRTFAAELERLVVVPLQLSGTYLPPDGEFTIRGPHSRMYSNLASLDPAAPVHDVTDINASWGYAAGGIISTTADLSRFLKAILRGELLPAELHREMWTTVSTEGAGWIPQTRYGAGIFEQTLPCGTTAYGMAGAINGAFTYSMGTRDGERTIVATVNADHGTALGALTDITSAALCPAK</sequence>
<organism evidence="3 4">
    <name type="scientific">Nocardia abscessus</name>
    <dbReference type="NCBI Taxonomy" id="120957"/>
    <lineage>
        <taxon>Bacteria</taxon>
        <taxon>Bacillati</taxon>
        <taxon>Actinomycetota</taxon>
        <taxon>Actinomycetes</taxon>
        <taxon>Mycobacteriales</taxon>
        <taxon>Nocardiaceae</taxon>
        <taxon>Nocardia</taxon>
    </lineage>
</organism>
<evidence type="ECO:0000313" key="3">
    <source>
        <dbReference type="EMBL" id="MBF6229100.1"/>
    </source>
</evidence>
<keyword evidence="4" id="KW-1185">Reference proteome</keyword>
<dbReference type="Pfam" id="PF00144">
    <property type="entry name" value="Beta-lactamase"/>
    <property type="match status" value="1"/>
</dbReference>
<dbReference type="PANTHER" id="PTHR46825">
    <property type="entry name" value="D-ALANYL-D-ALANINE-CARBOXYPEPTIDASE/ENDOPEPTIDASE AMPH"/>
    <property type="match status" value="1"/>
</dbReference>
<dbReference type="Gene3D" id="3.40.710.10">
    <property type="entry name" value="DD-peptidase/beta-lactamase superfamily"/>
    <property type="match status" value="1"/>
</dbReference>
<evidence type="ECO:0000313" key="4">
    <source>
        <dbReference type="Proteomes" id="UP000807309"/>
    </source>
</evidence>
<gene>
    <name evidence="3" type="ORF">IU470_28910</name>
</gene>
<dbReference type="PANTHER" id="PTHR46825:SF7">
    <property type="entry name" value="D-ALANYL-D-ALANINE CARBOXYPEPTIDASE"/>
    <property type="match status" value="1"/>
</dbReference>
<dbReference type="InterPro" id="IPR050491">
    <property type="entry name" value="AmpC-like"/>
</dbReference>
<proteinExistence type="predicted"/>
<evidence type="ECO:0000259" key="2">
    <source>
        <dbReference type="Pfam" id="PF00144"/>
    </source>
</evidence>
<dbReference type="PROSITE" id="PS51257">
    <property type="entry name" value="PROKAR_LIPOPROTEIN"/>
    <property type="match status" value="1"/>
</dbReference>
<accession>A0ABS0CGV0</accession>
<feature type="signal peptide" evidence="1">
    <location>
        <begin position="1"/>
        <end position="18"/>
    </location>
</feature>